<accession>A0A7J8INI4</accession>
<organism evidence="1 2">
    <name type="scientific">Rousettus aegyptiacus</name>
    <name type="common">Egyptian fruit bat</name>
    <name type="synonym">Pteropus aegyptiacus</name>
    <dbReference type="NCBI Taxonomy" id="9407"/>
    <lineage>
        <taxon>Eukaryota</taxon>
        <taxon>Metazoa</taxon>
        <taxon>Chordata</taxon>
        <taxon>Craniata</taxon>
        <taxon>Vertebrata</taxon>
        <taxon>Euteleostomi</taxon>
        <taxon>Mammalia</taxon>
        <taxon>Eutheria</taxon>
        <taxon>Laurasiatheria</taxon>
        <taxon>Chiroptera</taxon>
        <taxon>Yinpterochiroptera</taxon>
        <taxon>Pteropodoidea</taxon>
        <taxon>Pteropodidae</taxon>
        <taxon>Rousettinae</taxon>
        <taxon>Rousettus</taxon>
    </lineage>
</organism>
<reference evidence="1 2" key="1">
    <citation type="journal article" date="2020" name="Nature">
        <title>Six reference-quality genomes reveal evolution of bat adaptations.</title>
        <authorList>
            <person name="Jebb D."/>
            <person name="Huang Z."/>
            <person name="Pippel M."/>
            <person name="Hughes G.M."/>
            <person name="Lavrichenko K."/>
            <person name="Devanna P."/>
            <person name="Winkler S."/>
            <person name="Jermiin L.S."/>
            <person name="Skirmuntt E.C."/>
            <person name="Katzourakis A."/>
            <person name="Burkitt-Gray L."/>
            <person name="Ray D.A."/>
            <person name="Sullivan K.A.M."/>
            <person name="Roscito J.G."/>
            <person name="Kirilenko B.M."/>
            <person name="Davalos L.M."/>
            <person name="Corthals A.P."/>
            <person name="Power M.L."/>
            <person name="Jones G."/>
            <person name="Ransome R.D."/>
            <person name="Dechmann D.K.N."/>
            <person name="Locatelli A.G."/>
            <person name="Puechmaille S.J."/>
            <person name="Fedrigo O."/>
            <person name="Jarvis E.D."/>
            <person name="Hiller M."/>
            <person name="Vernes S.C."/>
            <person name="Myers E.W."/>
            <person name="Teeling E.C."/>
        </authorList>
    </citation>
    <scope>NUCLEOTIDE SEQUENCE [LARGE SCALE GENOMIC DNA]</scope>
    <source>
        <strain evidence="1">MRouAeg1</strain>
        <tissue evidence="1">Muscle</tissue>
    </source>
</reference>
<evidence type="ECO:0000313" key="1">
    <source>
        <dbReference type="EMBL" id="KAF6485705.1"/>
    </source>
</evidence>
<proteinExistence type="predicted"/>
<sequence>MLLLGPDLTHTALYVGRAGPAWAGVCVCPGREVGQCGQDMGRGQGYRYRRTLRASARTPGSRGVTWAGLGFLWGGMEVTRERQLNSVWIRTNRVLLGQMACWAQRQERRQVKALASKGGWACSHVRLDSSSATKLRIPSNWSFKAQLEMLGQTEDNTTK</sequence>
<evidence type="ECO:0000313" key="2">
    <source>
        <dbReference type="Proteomes" id="UP000593571"/>
    </source>
</evidence>
<name>A0A7J8INI4_ROUAE</name>
<dbReference type="AlphaFoldDB" id="A0A7J8INI4"/>
<gene>
    <name evidence="1" type="ORF">HJG63_010834</name>
</gene>
<dbReference type="EMBL" id="JACASE010000003">
    <property type="protein sequence ID" value="KAF6485705.1"/>
    <property type="molecule type" value="Genomic_DNA"/>
</dbReference>
<comment type="caution">
    <text evidence="1">The sequence shown here is derived from an EMBL/GenBank/DDBJ whole genome shotgun (WGS) entry which is preliminary data.</text>
</comment>
<protein>
    <submittedName>
        <fullName evidence="1">Uncharacterized protein</fullName>
    </submittedName>
</protein>
<dbReference type="Proteomes" id="UP000593571">
    <property type="component" value="Unassembled WGS sequence"/>
</dbReference>
<keyword evidence="2" id="KW-1185">Reference proteome</keyword>